<evidence type="ECO:0008006" key="3">
    <source>
        <dbReference type="Google" id="ProtNLM"/>
    </source>
</evidence>
<accession>A0ABV8ESB6</accession>
<evidence type="ECO:0000313" key="2">
    <source>
        <dbReference type="Proteomes" id="UP001595766"/>
    </source>
</evidence>
<dbReference type="RefSeq" id="WP_241295676.1">
    <property type="nucleotide sequence ID" value="NZ_JAKZGR010000010.1"/>
</dbReference>
<dbReference type="EMBL" id="JBHSAV010000093">
    <property type="protein sequence ID" value="MFC3978213.1"/>
    <property type="molecule type" value="Genomic_DNA"/>
</dbReference>
<comment type="caution">
    <text evidence="1">The sequence shown here is derived from an EMBL/GenBank/DDBJ whole genome shotgun (WGS) entry which is preliminary data.</text>
</comment>
<proteinExistence type="predicted"/>
<gene>
    <name evidence="1" type="ORF">ACFOUP_17650</name>
</gene>
<organism evidence="1 2">
    <name type="scientific">Belliella kenyensis</name>
    <dbReference type="NCBI Taxonomy" id="1472724"/>
    <lineage>
        <taxon>Bacteria</taxon>
        <taxon>Pseudomonadati</taxon>
        <taxon>Bacteroidota</taxon>
        <taxon>Cytophagia</taxon>
        <taxon>Cytophagales</taxon>
        <taxon>Cyclobacteriaceae</taxon>
        <taxon>Belliella</taxon>
    </lineage>
</organism>
<sequence>MKYLFSYIVLLLALKSCENKNSSNKHENISALMNKIEIPRNNQLLIMLFNDFCDPCIEEIGFLIDYLDSIKINKRKTILFAKNTVYKNRDINKFEFYEIHREVVESVGLAANVNYLVEFDENGIVTNFWELNKETIKEIISFYAQSKS</sequence>
<protein>
    <recommendedName>
        <fullName evidence="3">AhpC/TSA family protein</fullName>
    </recommendedName>
</protein>
<evidence type="ECO:0000313" key="1">
    <source>
        <dbReference type="EMBL" id="MFC3978213.1"/>
    </source>
</evidence>
<reference evidence="2" key="1">
    <citation type="journal article" date="2019" name="Int. J. Syst. Evol. Microbiol.">
        <title>The Global Catalogue of Microorganisms (GCM) 10K type strain sequencing project: providing services to taxonomists for standard genome sequencing and annotation.</title>
        <authorList>
            <consortium name="The Broad Institute Genomics Platform"/>
            <consortium name="The Broad Institute Genome Sequencing Center for Infectious Disease"/>
            <person name="Wu L."/>
            <person name="Ma J."/>
        </authorList>
    </citation>
    <scope>NUCLEOTIDE SEQUENCE [LARGE SCALE GENOMIC DNA]</scope>
    <source>
        <strain evidence="2">CECT 8551</strain>
    </source>
</reference>
<dbReference type="Proteomes" id="UP001595766">
    <property type="component" value="Unassembled WGS sequence"/>
</dbReference>
<name>A0ABV8ESB6_9BACT</name>
<keyword evidence="2" id="KW-1185">Reference proteome</keyword>